<proteinExistence type="predicted"/>
<accession>A0A0C3AUP1</accession>
<dbReference type="Proteomes" id="UP000054166">
    <property type="component" value="Unassembled WGS sequence"/>
</dbReference>
<gene>
    <name evidence="1" type="ORF">PILCRDRAFT_825226</name>
</gene>
<reference evidence="1 2" key="1">
    <citation type="submission" date="2014-04" db="EMBL/GenBank/DDBJ databases">
        <authorList>
            <consortium name="DOE Joint Genome Institute"/>
            <person name="Kuo A."/>
            <person name="Tarkka M."/>
            <person name="Buscot F."/>
            <person name="Kohler A."/>
            <person name="Nagy L.G."/>
            <person name="Floudas D."/>
            <person name="Copeland A."/>
            <person name="Barry K.W."/>
            <person name="Cichocki N."/>
            <person name="Veneault-Fourrey C."/>
            <person name="LaButti K."/>
            <person name="Lindquist E.A."/>
            <person name="Lipzen A."/>
            <person name="Lundell T."/>
            <person name="Morin E."/>
            <person name="Murat C."/>
            <person name="Sun H."/>
            <person name="Tunlid A."/>
            <person name="Henrissat B."/>
            <person name="Grigoriev I.V."/>
            <person name="Hibbett D.S."/>
            <person name="Martin F."/>
            <person name="Nordberg H.P."/>
            <person name="Cantor M.N."/>
            <person name="Hua S.X."/>
        </authorList>
    </citation>
    <scope>NUCLEOTIDE SEQUENCE [LARGE SCALE GENOMIC DNA]</scope>
    <source>
        <strain evidence="1 2">F 1598</strain>
    </source>
</reference>
<dbReference type="AlphaFoldDB" id="A0A0C3AUP1"/>
<dbReference type="InParanoid" id="A0A0C3AUP1"/>
<evidence type="ECO:0000313" key="2">
    <source>
        <dbReference type="Proteomes" id="UP000054166"/>
    </source>
</evidence>
<reference evidence="2" key="2">
    <citation type="submission" date="2015-01" db="EMBL/GenBank/DDBJ databases">
        <title>Evolutionary Origins and Diversification of the Mycorrhizal Mutualists.</title>
        <authorList>
            <consortium name="DOE Joint Genome Institute"/>
            <consortium name="Mycorrhizal Genomics Consortium"/>
            <person name="Kohler A."/>
            <person name="Kuo A."/>
            <person name="Nagy L.G."/>
            <person name="Floudas D."/>
            <person name="Copeland A."/>
            <person name="Barry K.W."/>
            <person name="Cichocki N."/>
            <person name="Veneault-Fourrey C."/>
            <person name="LaButti K."/>
            <person name="Lindquist E.A."/>
            <person name="Lipzen A."/>
            <person name="Lundell T."/>
            <person name="Morin E."/>
            <person name="Murat C."/>
            <person name="Riley R."/>
            <person name="Ohm R."/>
            <person name="Sun H."/>
            <person name="Tunlid A."/>
            <person name="Henrissat B."/>
            <person name="Grigoriev I.V."/>
            <person name="Hibbett D.S."/>
            <person name="Martin F."/>
        </authorList>
    </citation>
    <scope>NUCLEOTIDE SEQUENCE [LARGE SCALE GENOMIC DNA]</scope>
    <source>
        <strain evidence="2">F 1598</strain>
    </source>
</reference>
<evidence type="ECO:0000313" key="1">
    <source>
        <dbReference type="EMBL" id="KIM77633.1"/>
    </source>
</evidence>
<protein>
    <submittedName>
        <fullName evidence="1">Uncharacterized protein</fullName>
    </submittedName>
</protein>
<organism evidence="1 2">
    <name type="scientific">Piloderma croceum (strain F 1598)</name>
    <dbReference type="NCBI Taxonomy" id="765440"/>
    <lineage>
        <taxon>Eukaryota</taxon>
        <taxon>Fungi</taxon>
        <taxon>Dikarya</taxon>
        <taxon>Basidiomycota</taxon>
        <taxon>Agaricomycotina</taxon>
        <taxon>Agaricomycetes</taxon>
        <taxon>Agaricomycetidae</taxon>
        <taxon>Atheliales</taxon>
        <taxon>Atheliaceae</taxon>
        <taxon>Piloderma</taxon>
    </lineage>
</organism>
<sequence length="73" mass="8033">MIDDSKNPCTSDDTALPPVKLRTSHLSSQYPSTSPCARFKSCIIKCAVLQGELLDRAGYFLRANTHANSTQFN</sequence>
<keyword evidence="2" id="KW-1185">Reference proteome</keyword>
<dbReference type="EMBL" id="KN833023">
    <property type="protein sequence ID" value="KIM77633.1"/>
    <property type="molecule type" value="Genomic_DNA"/>
</dbReference>
<name>A0A0C3AUP1_PILCF</name>
<dbReference type="HOGENOM" id="CLU_2705726_0_0_1"/>